<dbReference type="SUPFAM" id="SSF46894">
    <property type="entry name" value="C-terminal effector domain of the bipartite response regulators"/>
    <property type="match status" value="1"/>
</dbReference>
<dbReference type="PRINTS" id="PR00038">
    <property type="entry name" value="HTHLUXR"/>
</dbReference>
<dbReference type="RefSeq" id="WP_119956900.1">
    <property type="nucleotide sequence ID" value="NZ_QYUR01000008.1"/>
</dbReference>
<dbReference type="SMART" id="SM00421">
    <property type="entry name" value="HTH_LUXR"/>
    <property type="match status" value="1"/>
</dbReference>
<comment type="caution">
    <text evidence="2">The sequence shown here is derived from an EMBL/GenBank/DDBJ whole genome shotgun (WGS) entry which is preliminary data.</text>
</comment>
<reference evidence="2 3" key="1">
    <citation type="submission" date="2018-09" db="EMBL/GenBank/DDBJ databases">
        <authorList>
            <person name="Zhu H."/>
        </authorList>
    </citation>
    <scope>NUCLEOTIDE SEQUENCE [LARGE SCALE GENOMIC DNA]</scope>
    <source>
        <strain evidence="2 3">K1S02-6</strain>
    </source>
</reference>
<dbReference type="Proteomes" id="UP000284021">
    <property type="component" value="Unassembled WGS sequence"/>
</dbReference>
<dbReference type="EMBL" id="QYUR01000008">
    <property type="protein sequence ID" value="RJG09106.1"/>
    <property type="molecule type" value="Genomic_DNA"/>
</dbReference>
<organism evidence="2 3">
    <name type="scientific">Pseudomonas cavernicola</name>
    <dbReference type="NCBI Taxonomy" id="2320866"/>
    <lineage>
        <taxon>Bacteria</taxon>
        <taxon>Pseudomonadati</taxon>
        <taxon>Pseudomonadota</taxon>
        <taxon>Gammaproteobacteria</taxon>
        <taxon>Pseudomonadales</taxon>
        <taxon>Pseudomonadaceae</taxon>
        <taxon>Pseudomonas</taxon>
    </lineage>
</organism>
<sequence>MISETPSVTATVTPALYDIAAVDPAGLSEFLGRIYQGPQESIPWSGFLEMIRQRLEASFVTLVLRNPASDRPGLIVNASVFGPLLPGEPSYSEHYYSICPFIDWPVDRVATADEVFGPATWSEHDFYRQYLKPLDLRYILVANIRTDAGVDCAFFVCRNHLDCDFADAEKALVSILLPHLKRAVDLHSSLDELESERMLYAATIDRMLVGTVILDESGKVMKSNAAASRLMAAKDGLYSRHDKLCAHSASENRALQKAIQSVLRLHLCGATSSVEVIALSRPTGEMPLNLLLRPIPLNYQANDSTRRPAVAVFIRDPADSPQASRRLLRKLFQLTATETEVALLMMDGLTLDEAADKLGVMKNTVRAHLRGVFAKTGATRQALLVKTLLNSVVSLA</sequence>
<dbReference type="InterPro" id="IPR016032">
    <property type="entry name" value="Sig_transdc_resp-reg_C-effctor"/>
</dbReference>
<dbReference type="AlphaFoldDB" id="A0A418X9E5"/>
<accession>A0A418X9E5</accession>
<evidence type="ECO:0000313" key="3">
    <source>
        <dbReference type="Proteomes" id="UP000284021"/>
    </source>
</evidence>
<dbReference type="Gene3D" id="1.10.10.10">
    <property type="entry name" value="Winged helix-like DNA-binding domain superfamily/Winged helix DNA-binding domain"/>
    <property type="match status" value="1"/>
</dbReference>
<evidence type="ECO:0000313" key="2">
    <source>
        <dbReference type="EMBL" id="RJG09106.1"/>
    </source>
</evidence>
<keyword evidence="3" id="KW-1185">Reference proteome</keyword>
<dbReference type="GO" id="GO:0006355">
    <property type="term" value="P:regulation of DNA-templated transcription"/>
    <property type="evidence" value="ECO:0007669"/>
    <property type="project" value="InterPro"/>
</dbReference>
<name>A0A418X9E5_9PSED</name>
<dbReference type="GO" id="GO:0003677">
    <property type="term" value="F:DNA binding"/>
    <property type="evidence" value="ECO:0007669"/>
    <property type="project" value="InterPro"/>
</dbReference>
<dbReference type="OrthoDB" id="5497412at2"/>
<proteinExistence type="predicted"/>
<evidence type="ECO:0000259" key="1">
    <source>
        <dbReference type="PROSITE" id="PS50043"/>
    </source>
</evidence>
<dbReference type="PROSITE" id="PS50043">
    <property type="entry name" value="HTH_LUXR_2"/>
    <property type="match status" value="1"/>
</dbReference>
<dbReference type="InterPro" id="IPR000792">
    <property type="entry name" value="Tscrpt_reg_LuxR_C"/>
</dbReference>
<dbReference type="InterPro" id="IPR036388">
    <property type="entry name" value="WH-like_DNA-bd_sf"/>
</dbReference>
<protein>
    <submittedName>
        <fullName evidence="2">LuxR family transcriptional regulator</fullName>
    </submittedName>
</protein>
<feature type="domain" description="HTH luxR-type" evidence="1">
    <location>
        <begin position="327"/>
        <end position="392"/>
    </location>
</feature>
<gene>
    <name evidence="2" type="ORF">D3879_25215</name>
</gene>
<dbReference type="Pfam" id="PF00196">
    <property type="entry name" value="GerE"/>
    <property type="match status" value="1"/>
</dbReference>